<dbReference type="InterPro" id="IPR029039">
    <property type="entry name" value="Flavoprotein-like_sf"/>
</dbReference>
<dbReference type="AlphaFoldDB" id="A0A918WVX4"/>
<reference evidence="3" key="1">
    <citation type="journal article" date="2014" name="Int. J. Syst. Evol. Microbiol.">
        <title>Complete genome sequence of Corynebacterium casei LMG S-19264T (=DSM 44701T), isolated from a smear-ripened cheese.</title>
        <authorList>
            <consortium name="US DOE Joint Genome Institute (JGI-PGF)"/>
            <person name="Walter F."/>
            <person name="Albersmeier A."/>
            <person name="Kalinowski J."/>
            <person name="Ruckert C."/>
        </authorList>
    </citation>
    <scope>NUCLEOTIDE SEQUENCE</scope>
    <source>
        <strain evidence="3">JCM 4637</strain>
    </source>
</reference>
<proteinExistence type="predicted"/>
<evidence type="ECO:0000313" key="3">
    <source>
        <dbReference type="EMBL" id="GHC89104.1"/>
    </source>
</evidence>
<reference evidence="3" key="2">
    <citation type="submission" date="2020-09" db="EMBL/GenBank/DDBJ databases">
        <authorList>
            <person name="Sun Q."/>
            <person name="Ohkuma M."/>
        </authorList>
    </citation>
    <scope>NUCLEOTIDE SEQUENCE</scope>
    <source>
        <strain evidence="3">JCM 4637</strain>
    </source>
</reference>
<dbReference type="Gene3D" id="3.40.50.360">
    <property type="match status" value="1"/>
</dbReference>
<dbReference type="InterPro" id="IPR026816">
    <property type="entry name" value="Flavodoxin_dom"/>
</dbReference>
<evidence type="ECO:0000256" key="1">
    <source>
        <dbReference type="SAM" id="MobiDB-lite"/>
    </source>
</evidence>
<accession>A0A918WVX4</accession>
<dbReference type="Proteomes" id="UP000638353">
    <property type="component" value="Unassembled WGS sequence"/>
</dbReference>
<evidence type="ECO:0000259" key="2">
    <source>
        <dbReference type="Pfam" id="PF12724"/>
    </source>
</evidence>
<gene>
    <name evidence="3" type="primary">hemG</name>
    <name evidence="3" type="ORF">GCM10010334_21850</name>
</gene>
<sequence length="201" mass="22235">MDMDVLVGHASAHGSTREIAERIGARLAEHGLTVEVRALTDVQVPLEQRAFVLGSAVHGQAWLPPAKDFVRRHGDLLRSRPVWLFSVGMPGALRGPWKRLADKEEPLILQDLPVRLRPREHRLLSGVVRPEHFPFTGRLMFRLMGCRYGDYRDWAAVEAWADAIARELAPVPPGPTAGNGGRTAHRKGEEAPAAPRDHPPA</sequence>
<name>A0A918WVX4_9ACTN</name>
<feature type="compositionally biased region" description="Basic and acidic residues" evidence="1">
    <location>
        <begin position="186"/>
        <end position="201"/>
    </location>
</feature>
<dbReference type="EMBL" id="BMVC01000004">
    <property type="protein sequence ID" value="GHC89104.1"/>
    <property type="molecule type" value="Genomic_DNA"/>
</dbReference>
<feature type="domain" description="Flavodoxin" evidence="2">
    <location>
        <begin position="6"/>
        <end position="144"/>
    </location>
</feature>
<protein>
    <submittedName>
        <fullName evidence="3">Flavodoxin</fullName>
    </submittedName>
</protein>
<dbReference type="SUPFAM" id="SSF52218">
    <property type="entry name" value="Flavoproteins"/>
    <property type="match status" value="1"/>
</dbReference>
<dbReference type="Pfam" id="PF12724">
    <property type="entry name" value="Flavodoxin_5"/>
    <property type="match status" value="1"/>
</dbReference>
<organism evidence="3 4">
    <name type="scientific">Streptomyces finlayi</name>
    <dbReference type="NCBI Taxonomy" id="67296"/>
    <lineage>
        <taxon>Bacteria</taxon>
        <taxon>Bacillati</taxon>
        <taxon>Actinomycetota</taxon>
        <taxon>Actinomycetes</taxon>
        <taxon>Kitasatosporales</taxon>
        <taxon>Streptomycetaceae</taxon>
        <taxon>Streptomyces</taxon>
    </lineage>
</organism>
<comment type="caution">
    <text evidence="3">The sequence shown here is derived from an EMBL/GenBank/DDBJ whole genome shotgun (WGS) entry which is preliminary data.</text>
</comment>
<evidence type="ECO:0000313" key="4">
    <source>
        <dbReference type="Proteomes" id="UP000638353"/>
    </source>
</evidence>
<feature type="region of interest" description="Disordered" evidence="1">
    <location>
        <begin position="169"/>
        <end position="201"/>
    </location>
</feature>